<reference evidence="1 2" key="1">
    <citation type="submission" date="2019-05" db="EMBL/GenBank/DDBJ databases">
        <title>Another draft genome of Portunus trituberculatus and its Hox gene families provides insights of decapod evolution.</title>
        <authorList>
            <person name="Jeong J.-H."/>
            <person name="Song I."/>
            <person name="Kim S."/>
            <person name="Choi T."/>
            <person name="Kim D."/>
            <person name="Ryu S."/>
            <person name="Kim W."/>
        </authorList>
    </citation>
    <scope>NUCLEOTIDE SEQUENCE [LARGE SCALE GENOMIC DNA]</scope>
    <source>
        <tissue evidence="1">Muscle</tissue>
    </source>
</reference>
<organism evidence="1 2">
    <name type="scientific">Portunus trituberculatus</name>
    <name type="common">Swimming crab</name>
    <name type="synonym">Neptunus trituberculatus</name>
    <dbReference type="NCBI Taxonomy" id="210409"/>
    <lineage>
        <taxon>Eukaryota</taxon>
        <taxon>Metazoa</taxon>
        <taxon>Ecdysozoa</taxon>
        <taxon>Arthropoda</taxon>
        <taxon>Crustacea</taxon>
        <taxon>Multicrustacea</taxon>
        <taxon>Malacostraca</taxon>
        <taxon>Eumalacostraca</taxon>
        <taxon>Eucarida</taxon>
        <taxon>Decapoda</taxon>
        <taxon>Pleocyemata</taxon>
        <taxon>Brachyura</taxon>
        <taxon>Eubrachyura</taxon>
        <taxon>Portunoidea</taxon>
        <taxon>Portunidae</taxon>
        <taxon>Portuninae</taxon>
        <taxon>Portunus</taxon>
    </lineage>
</organism>
<evidence type="ECO:0000313" key="2">
    <source>
        <dbReference type="Proteomes" id="UP000324222"/>
    </source>
</evidence>
<sequence>MFLCMTTTRAGLHAPLTPSLVAEGVARGYVRRRQVGRQADIEGVGVVVWVAPLARLLRHRLRQVLLRATLVRLLTGT</sequence>
<dbReference type="AlphaFoldDB" id="A0A5B7F9M1"/>
<name>A0A5B7F9M1_PORTR</name>
<dbReference type="Proteomes" id="UP000324222">
    <property type="component" value="Unassembled WGS sequence"/>
</dbReference>
<gene>
    <name evidence="1" type="ORF">E2C01_035388</name>
</gene>
<keyword evidence="2" id="KW-1185">Reference proteome</keyword>
<accession>A0A5B7F9M1</accession>
<proteinExistence type="predicted"/>
<evidence type="ECO:0000313" key="1">
    <source>
        <dbReference type="EMBL" id="MPC41783.1"/>
    </source>
</evidence>
<dbReference type="EMBL" id="VSRR010005184">
    <property type="protein sequence ID" value="MPC41783.1"/>
    <property type="molecule type" value="Genomic_DNA"/>
</dbReference>
<protein>
    <submittedName>
        <fullName evidence="1">Uncharacterized protein</fullName>
    </submittedName>
</protein>
<comment type="caution">
    <text evidence="1">The sequence shown here is derived from an EMBL/GenBank/DDBJ whole genome shotgun (WGS) entry which is preliminary data.</text>
</comment>